<reference evidence="3 4" key="1">
    <citation type="journal article" date="2007" name="Archaea">
        <title>The genome of Hyperthermus butylicus: a sulfur-reducing, peptide fermenting, neutrophilic Crenarchaeote growing up to 108 degrees C.</title>
        <authorList>
            <person name="Brugger K."/>
            <person name="Chen L."/>
            <person name="Stark M."/>
            <person name="Zibat A."/>
            <person name="Redder P."/>
            <person name="Ruepp A."/>
            <person name="Awayez M."/>
            <person name="She Q."/>
            <person name="Garrett R.A."/>
            <person name="Klenk H.P."/>
        </authorList>
    </citation>
    <scope>NUCLEOTIDE SEQUENCE [LARGE SCALE GENOMIC DNA]</scope>
    <source>
        <strain evidence="4">DSM 5456 / JCM 9403 / PLM1-5</strain>
    </source>
</reference>
<name>A2BK70_HYPBU</name>
<dbReference type="Gene3D" id="3.50.50.100">
    <property type="match status" value="1"/>
</dbReference>
<dbReference type="InterPro" id="IPR036188">
    <property type="entry name" value="FAD/NAD-bd_sf"/>
</dbReference>
<dbReference type="Pfam" id="PF07992">
    <property type="entry name" value="Pyr_redox_2"/>
    <property type="match status" value="1"/>
</dbReference>
<dbReference type="EMBL" id="CP000493">
    <property type="protein sequence ID" value="ABM80381.1"/>
    <property type="molecule type" value="Genomic_DNA"/>
</dbReference>
<dbReference type="AlphaFoldDB" id="A2BK70"/>
<dbReference type="Proteomes" id="UP000002593">
    <property type="component" value="Chromosome"/>
</dbReference>
<dbReference type="InterPro" id="IPR049386">
    <property type="entry name" value="FCSD_central"/>
</dbReference>
<evidence type="ECO:0000259" key="2">
    <source>
        <dbReference type="Pfam" id="PF21706"/>
    </source>
</evidence>
<dbReference type="Pfam" id="PF21706">
    <property type="entry name" value="FCSD_central"/>
    <property type="match status" value="1"/>
</dbReference>
<dbReference type="InterPro" id="IPR052541">
    <property type="entry name" value="SQRD"/>
</dbReference>
<dbReference type="RefSeq" id="WP_011821699.1">
    <property type="nucleotide sequence ID" value="NC_008818.1"/>
</dbReference>
<dbReference type="EnsemblBacteria" id="ABM80381">
    <property type="protein sequence ID" value="ABM80381"/>
    <property type="gene ID" value="Hbut_0519"/>
</dbReference>
<feature type="domain" description="FAD/NAD(P)-binding" evidence="1">
    <location>
        <begin position="4"/>
        <end position="118"/>
    </location>
</feature>
<dbReference type="EC" id="1.8.2.-" evidence="3"/>
<evidence type="ECO:0000313" key="4">
    <source>
        <dbReference type="Proteomes" id="UP000002593"/>
    </source>
</evidence>
<dbReference type="KEGG" id="hbu:Hbut_0519"/>
<dbReference type="GeneID" id="4782643"/>
<dbReference type="InterPro" id="IPR023753">
    <property type="entry name" value="FAD/NAD-binding_dom"/>
</dbReference>
<feature type="domain" description="Sulfide dehydrogenase [flavocytochrome c] flavoprotein chain central" evidence="2">
    <location>
        <begin position="142"/>
        <end position="243"/>
    </location>
</feature>
<protein>
    <submittedName>
        <fullName evidence="3">Sulfide dehydrogenase flavoprotein</fullName>
        <ecNumber evidence="3">1.8.2.-</ecNumber>
    </submittedName>
</protein>
<dbReference type="STRING" id="415426.Hbut_0519"/>
<keyword evidence="3" id="KW-0560">Oxidoreductase</keyword>
<accession>A2BK70</accession>
<organism evidence="3 4">
    <name type="scientific">Hyperthermus butylicus (strain DSM 5456 / JCM 9403 / PLM1-5)</name>
    <dbReference type="NCBI Taxonomy" id="415426"/>
    <lineage>
        <taxon>Archaea</taxon>
        <taxon>Thermoproteota</taxon>
        <taxon>Thermoprotei</taxon>
        <taxon>Desulfurococcales</taxon>
        <taxon>Pyrodictiaceae</taxon>
        <taxon>Hyperthermus</taxon>
    </lineage>
</organism>
<dbReference type="PANTHER" id="PTHR43755:SF1">
    <property type="entry name" value="FAD-DEPENDENT PYRIDINE NUCLEOTIDE-DISULPHIDE OXIDOREDUCTASE"/>
    <property type="match status" value="1"/>
</dbReference>
<dbReference type="SUPFAM" id="SSF51905">
    <property type="entry name" value="FAD/NAD(P)-binding domain"/>
    <property type="match status" value="2"/>
</dbReference>
<dbReference type="OrthoDB" id="38899at2157"/>
<dbReference type="GO" id="GO:0016491">
    <property type="term" value="F:oxidoreductase activity"/>
    <property type="evidence" value="ECO:0007669"/>
    <property type="project" value="UniProtKB-KW"/>
</dbReference>
<evidence type="ECO:0000259" key="1">
    <source>
        <dbReference type="Pfam" id="PF07992"/>
    </source>
</evidence>
<dbReference type="eggNOG" id="arCOG01064">
    <property type="taxonomic scope" value="Archaea"/>
</dbReference>
<gene>
    <name evidence="3" type="ordered locus">Hbut_0519</name>
</gene>
<sequence>MAKKIVILGGGAGGVIAARRLREVLKPEEAEITLIDKSEFHEFRPSYLWVMTGIREPDDIRRPLRTLEKYKINFVQDEVTEIDPANRTVKGKKGSYEYDYLIVALGAALKEEIEAPGVCAPWSMEGALRCKSILSELRSPSVKIVIGPASWPYRCPPAPFEVAFLLKYLMEQRGVKADIKVFHMWSKPMEPFGPLMSSMFSQMLNEYGIEFVGGAQFQEVDGSSKKVRLSTGELEYDMAVVIPPHAPPEPVAKSELADQRTGWMKVELPHMRNPKYKEVFGIGDVVSPTIGLSMAGVFAHFQAEHVASQIADEIKGVYMGEHYNMSGICVMDLGYIGAAVYCDFSKKLMERAPYPDCRMLGGSRAFRVVKAAFERMWFSSLFGY</sequence>
<dbReference type="PANTHER" id="PTHR43755">
    <property type="match status" value="1"/>
</dbReference>
<keyword evidence="4" id="KW-1185">Reference proteome</keyword>
<evidence type="ECO:0000313" key="3">
    <source>
        <dbReference type="EMBL" id="ABM80381.1"/>
    </source>
</evidence>
<proteinExistence type="predicted"/>
<dbReference type="HOGENOM" id="CLU_030742_5_1_2"/>